<comment type="caution">
    <text evidence="3">The sequence shown here is derived from an EMBL/GenBank/DDBJ whole genome shotgun (WGS) entry which is preliminary data.</text>
</comment>
<feature type="region of interest" description="Disordered" evidence="1">
    <location>
        <begin position="532"/>
        <end position="643"/>
    </location>
</feature>
<accession>A0A8J2RJE0</accession>
<feature type="chain" id="PRO_5035150265" evidence="2">
    <location>
        <begin position="25"/>
        <end position="643"/>
    </location>
</feature>
<protein>
    <submittedName>
        <fullName evidence="3">Uncharacterized protein</fullName>
    </submittedName>
</protein>
<evidence type="ECO:0000313" key="4">
    <source>
        <dbReference type="Proteomes" id="UP000789390"/>
    </source>
</evidence>
<sequence>MQRSGCWLLLIGMVLLWTTSPASPSNASPRELKALRAALKKQQRFKEQQQQRSSSSSLSGSKGNGGMVASIRGSGEYVPEAGPWSSSSMDGGNEPSCEQLREMWRQSKRHSRAAEATNEIPQYADPFARAASLHYARQRQQGFAGSGAEPTLRPRQERRPVVYGRLHSSPSSLDGQEVVDRPPRPFDVLRKLSRTESADGSSSSSSSSDGQSGRSSSSGVVLYGEEDRSPFPKSPAKGSLQHLRELVREEQGGQLHSGVKGSFQQLRDIVREESRGSNDGRPSSSSSGRSDWSDADVGRLVTSPSDHSGGGGSSSGSGSSKYSLFAMQGDAPYESPSSMSFQQSSNRRPSNNYNNRLSSFGKSHHRNHNNRQQMALSDLMGSDSSSSASVAALVASRKPFQLRDPPRPKIGSSRLVGSQRAAATTSTTTNNNNNNQNRWSSSSMAGSDSDDDVGVVRGYVVGGRSNANPLYSSSSSKPSRRSLTLAEEDVDDCSDEEVIEDICRINSDCRCSSLALGVQQRCQRGRCVPISRNGQQKRQRTNHQKRKSSTSMRRRRLEDEEERDEKEDEWKDVDRDVESRLEQLLQEEQQQQQQSEDAEAVDSWQDQESRSPSSSRPNGRKADAIRDIIDALQQIDQQQESMD</sequence>
<feature type="signal peptide" evidence="2">
    <location>
        <begin position="1"/>
        <end position="24"/>
    </location>
</feature>
<keyword evidence="4" id="KW-1185">Reference proteome</keyword>
<name>A0A8J2RJE0_9CRUS</name>
<dbReference type="Proteomes" id="UP000789390">
    <property type="component" value="Unassembled WGS sequence"/>
</dbReference>
<gene>
    <name evidence="3" type="ORF">DGAL_LOCUS3257</name>
</gene>
<feature type="compositionally biased region" description="Basic residues" evidence="1">
    <location>
        <begin position="535"/>
        <end position="555"/>
    </location>
</feature>
<dbReference type="AlphaFoldDB" id="A0A8J2RJE0"/>
<proteinExistence type="predicted"/>
<feature type="compositionally biased region" description="Basic and acidic residues" evidence="1">
    <location>
        <begin position="568"/>
        <end position="581"/>
    </location>
</feature>
<keyword evidence="2" id="KW-0732">Signal</keyword>
<dbReference type="EMBL" id="CAKKLH010000046">
    <property type="protein sequence ID" value="CAH0100967.1"/>
    <property type="molecule type" value="Genomic_DNA"/>
</dbReference>
<feature type="compositionally biased region" description="Low complexity" evidence="1">
    <location>
        <begin position="424"/>
        <end position="447"/>
    </location>
</feature>
<feature type="compositionally biased region" description="Low complexity" evidence="1">
    <location>
        <begin position="335"/>
        <end position="359"/>
    </location>
</feature>
<organism evidence="3 4">
    <name type="scientific">Daphnia galeata</name>
    <dbReference type="NCBI Taxonomy" id="27404"/>
    <lineage>
        <taxon>Eukaryota</taxon>
        <taxon>Metazoa</taxon>
        <taxon>Ecdysozoa</taxon>
        <taxon>Arthropoda</taxon>
        <taxon>Crustacea</taxon>
        <taxon>Branchiopoda</taxon>
        <taxon>Diplostraca</taxon>
        <taxon>Cladocera</taxon>
        <taxon>Anomopoda</taxon>
        <taxon>Daphniidae</taxon>
        <taxon>Daphnia</taxon>
    </lineage>
</organism>
<feature type="compositionally biased region" description="Basic and acidic residues" evidence="1">
    <location>
        <begin position="242"/>
        <end position="251"/>
    </location>
</feature>
<feature type="compositionally biased region" description="Low complexity" evidence="1">
    <location>
        <begin position="455"/>
        <end position="465"/>
    </location>
</feature>
<feature type="compositionally biased region" description="Low complexity" evidence="1">
    <location>
        <begin position="198"/>
        <end position="219"/>
    </location>
</feature>
<reference evidence="3" key="1">
    <citation type="submission" date="2021-11" db="EMBL/GenBank/DDBJ databases">
        <authorList>
            <person name="Schell T."/>
        </authorList>
    </citation>
    <scope>NUCLEOTIDE SEQUENCE</scope>
    <source>
        <strain evidence="3">M5</strain>
    </source>
</reference>
<feature type="region of interest" description="Disordered" evidence="1">
    <location>
        <begin position="398"/>
        <end position="490"/>
    </location>
</feature>
<feature type="region of interest" description="Disordered" evidence="1">
    <location>
        <begin position="138"/>
        <end position="367"/>
    </location>
</feature>
<feature type="compositionally biased region" description="Low complexity" evidence="1">
    <location>
        <begin position="630"/>
        <end position="643"/>
    </location>
</feature>
<feature type="region of interest" description="Disordered" evidence="1">
    <location>
        <begin position="38"/>
        <end position="97"/>
    </location>
</feature>
<dbReference type="OrthoDB" id="6376425at2759"/>
<feature type="compositionally biased region" description="Basic and acidic residues" evidence="1">
    <location>
        <begin position="268"/>
        <end position="278"/>
    </location>
</feature>
<feature type="compositionally biased region" description="Basic and acidic residues" evidence="1">
    <location>
        <begin position="620"/>
        <end position="629"/>
    </location>
</feature>
<feature type="compositionally biased region" description="Basic and acidic residues" evidence="1">
    <location>
        <begin position="178"/>
        <end position="197"/>
    </location>
</feature>
<evidence type="ECO:0000256" key="2">
    <source>
        <dbReference type="SAM" id="SignalP"/>
    </source>
</evidence>
<evidence type="ECO:0000256" key="1">
    <source>
        <dbReference type="SAM" id="MobiDB-lite"/>
    </source>
</evidence>
<feature type="compositionally biased region" description="Low complexity" evidence="1">
    <location>
        <begin position="50"/>
        <end position="61"/>
    </location>
</feature>
<feature type="compositionally biased region" description="Low complexity" evidence="1">
    <location>
        <begin position="582"/>
        <end position="594"/>
    </location>
</feature>
<feature type="compositionally biased region" description="Low complexity" evidence="1">
    <location>
        <begin position="279"/>
        <end position="290"/>
    </location>
</feature>
<evidence type="ECO:0000313" key="3">
    <source>
        <dbReference type="EMBL" id="CAH0100967.1"/>
    </source>
</evidence>